<dbReference type="Proteomes" id="UP000887576">
    <property type="component" value="Unplaced"/>
</dbReference>
<accession>A0AC34RQV6</accession>
<dbReference type="WBParaSite" id="JU765_v2.g9328.t1">
    <property type="protein sequence ID" value="JU765_v2.g9328.t1"/>
    <property type="gene ID" value="JU765_v2.g9328"/>
</dbReference>
<sequence>MKIECPTTQIVADLPPIKLDYLKIFKIGEWLDFLTNKSFSCEFSKLDISEANAYLLYKWKSGNISTIDYIKEITVKMDSVDETVFEQLHAYFPNAKKLIVFCDDKDDPMDENYNAEFQELDGWWKEIKEIIEDAPQSEIVLNYNYDTYFKKEYREITAKLGGQKIDDKTLRWTSNKNKSKIINFQHELKIGVRYKYFADSTDSESEARSELFCYESDHELDWLFESDDDDWSSTDDYSDAEIE</sequence>
<protein>
    <submittedName>
        <fullName evidence="2">Uncharacterized protein</fullName>
    </submittedName>
</protein>
<name>A0AC34RQV6_9BILA</name>
<organism evidence="1 2">
    <name type="scientific">Panagrolaimus sp. JU765</name>
    <dbReference type="NCBI Taxonomy" id="591449"/>
    <lineage>
        <taxon>Eukaryota</taxon>
        <taxon>Metazoa</taxon>
        <taxon>Ecdysozoa</taxon>
        <taxon>Nematoda</taxon>
        <taxon>Chromadorea</taxon>
        <taxon>Rhabditida</taxon>
        <taxon>Tylenchina</taxon>
        <taxon>Panagrolaimomorpha</taxon>
        <taxon>Panagrolaimoidea</taxon>
        <taxon>Panagrolaimidae</taxon>
        <taxon>Panagrolaimus</taxon>
    </lineage>
</organism>
<evidence type="ECO:0000313" key="2">
    <source>
        <dbReference type="WBParaSite" id="JU765_v2.g9328.t1"/>
    </source>
</evidence>
<reference evidence="2" key="1">
    <citation type="submission" date="2022-11" db="UniProtKB">
        <authorList>
            <consortium name="WormBaseParasite"/>
        </authorList>
    </citation>
    <scope>IDENTIFICATION</scope>
</reference>
<proteinExistence type="predicted"/>
<evidence type="ECO:0000313" key="1">
    <source>
        <dbReference type="Proteomes" id="UP000887576"/>
    </source>
</evidence>